<dbReference type="InterPro" id="IPR029492">
    <property type="entry name" value="DUF4435"/>
</dbReference>
<dbReference type="Proteomes" id="UP000182624">
    <property type="component" value="Unassembled WGS sequence"/>
</dbReference>
<protein>
    <recommendedName>
        <fullName evidence="1">DUF4435 domain-containing protein</fullName>
    </recommendedName>
</protein>
<accession>A0A1I5YU05</accession>
<gene>
    <name evidence="2" type="ORF">SAMN04487928_1571</name>
</gene>
<organism evidence="2 3">
    <name type="scientific">Butyrivibrio proteoclasticus</name>
    <dbReference type="NCBI Taxonomy" id="43305"/>
    <lineage>
        <taxon>Bacteria</taxon>
        <taxon>Bacillati</taxon>
        <taxon>Bacillota</taxon>
        <taxon>Clostridia</taxon>
        <taxon>Lachnospirales</taxon>
        <taxon>Lachnospiraceae</taxon>
        <taxon>Butyrivibrio</taxon>
    </lineage>
</organism>
<evidence type="ECO:0000313" key="3">
    <source>
        <dbReference type="Proteomes" id="UP000182624"/>
    </source>
</evidence>
<feature type="domain" description="DUF4435" evidence="1">
    <location>
        <begin position="28"/>
        <end position="99"/>
    </location>
</feature>
<evidence type="ECO:0000313" key="2">
    <source>
        <dbReference type="EMBL" id="SFQ47600.1"/>
    </source>
</evidence>
<reference evidence="3" key="1">
    <citation type="submission" date="2016-10" db="EMBL/GenBank/DDBJ databases">
        <authorList>
            <person name="Varghese N."/>
            <person name="Submissions S."/>
        </authorList>
    </citation>
    <scope>NUCLEOTIDE SEQUENCE [LARGE SCALE GENOMIC DNA]</scope>
    <source>
        <strain evidence="3">P18</strain>
    </source>
</reference>
<keyword evidence="3" id="KW-1185">Reference proteome</keyword>
<dbReference type="EMBL" id="FOXO01000057">
    <property type="protein sequence ID" value="SFQ47600.1"/>
    <property type="molecule type" value="Genomic_DNA"/>
</dbReference>
<dbReference type="RefSeq" id="WP_074892124.1">
    <property type="nucleotide sequence ID" value="NZ_FOXO01000057.1"/>
</dbReference>
<evidence type="ECO:0000259" key="1">
    <source>
        <dbReference type="Pfam" id="PF14491"/>
    </source>
</evidence>
<name>A0A1I5YU05_9FIRM</name>
<dbReference type="AlphaFoldDB" id="A0A1I5YU05"/>
<proteinExistence type="predicted"/>
<dbReference type="Pfam" id="PF14491">
    <property type="entry name" value="DUF4435"/>
    <property type="match status" value="1"/>
</dbReference>
<sequence>MAVNMSDYISPDRSISEMLMLREVDKDAIFIYVEGQDDIKLISRLVKPNVHVGFCKGKKKVCELMRKVENNSRLKNVVALVDKDYDELLHGDPSIENLFYTD</sequence>